<accession>A0A4U1F852</accession>
<name>A0A4U1F852_MONMO</name>
<sequence length="126" mass="14658">CNQEMGFAKHSAKRPTRALLLHHERCTNTYCRFCALRAYKQLNLWIYYPENFHPDLPIIHPSLDLQLPVCIEMHLPYIAQAMESNKDEFTMILVSLELKQDKRNLKDFSVNIYCAFEVSVENGGPA</sequence>
<dbReference type="Proteomes" id="UP000308365">
    <property type="component" value="Unassembled WGS sequence"/>
</dbReference>
<organism evidence="1 2">
    <name type="scientific">Monodon monoceros</name>
    <name type="common">Narwhal</name>
    <name type="synonym">Ceratodon monodon</name>
    <dbReference type="NCBI Taxonomy" id="40151"/>
    <lineage>
        <taxon>Eukaryota</taxon>
        <taxon>Metazoa</taxon>
        <taxon>Chordata</taxon>
        <taxon>Craniata</taxon>
        <taxon>Vertebrata</taxon>
        <taxon>Euteleostomi</taxon>
        <taxon>Mammalia</taxon>
        <taxon>Eutheria</taxon>
        <taxon>Laurasiatheria</taxon>
        <taxon>Artiodactyla</taxon>
        <taxon>Whippomorpha</taxon>
        <taxon>Cetacea</taxon>
        <taxon>Odontoceti</taxon>
        <taxon>Monodontidae</taxon>
        <taxon>Monodon</taxon>
    </lineage>
</organism>
<proteinExistence type="predicted"/>
<evidence type="ECO:0000313" key="2">
    <source>
        <dbReference type="Proteomes" id="UP000308365"/>
    </source>
</evidence>
<protein>
    <submittedName>
        <fullName evidence="1">Uncharacterized protein</fullName>
    </submittedName>
</protein>
<gene>
    <name evidence="1" type="ORF">EI555_002086</name>
</gene>
<comment type="caution">
    <text evidence="1">The sequence shown here is derived from an EMBL/GenBank/DDBJ whole genome shotgun (WGS) entry which is preliminary data.</text>
</comment>
<evidence type="ECO:0000313" key="1">
    <source>
        <dbReference type="EMBL" id="TKC45692.1"/>
    </source>
</evidence>
<reference evidence="2" key="1">
    <citation type="journal article" date="2019" name="IScience">
        <title>Narwhal Genome Reveals Long-Term Low Genetic Diversity despite Current Large Abundance Size.</title>
        <authorList>
            <person name="Westbury M.V."/>
            <person name="Petersen B."/>
            <person name="Garde E."/>
            <person name="Heide-Jorgensen M.P."/>
            <person name="Lorenzen E.D."/>
        </authorList>
    </citation>
    <scope>NUCLEOTIDE SEQUENCE [LARGE SCALE GENOMIC DNA]</scope>
</reference>
<dbReference type="EMBL" id="RWIC01000310">
    <property type="protein sequence ID" value="TKC45692.1"/>
    <property type="molecule type" value="Genomic_DNA"/>
</dbReference>
<feature type="non-terminal residue" evidence="1">
    <location>
        <position position="1"/>
    </location>
</feature>
<dbReference type="AlphaFoldDB" id="A0A4U1F852"/>